<protein>
    <submittedName>
        <fullName evidence="3">Uncharacterized protein</fullName>
    </submittedName>
</protein>
<sequence length="225" mass="25479">MTLNRQDELSSRSESGHQLKLLCLLLKLSYVQHNKMSLYRRNNDAKSPSAQKKLGWLREEFVPGIALGSHLYLGVFPISERKCAWKIEKAIVGSDGLYDEHCALMTKQKKLSPPQLLSPKETYEIYEKSGKAASFDYFQRAQPVSFTAVSFSNWLEFNRYEAETNQVTAGAHAFDFPSVITECAFQRRPSKKIPFGVIIAAAVGIPLFIMVCLFVAVWFQELGFV</sequence>
<evidence type="ECO:0000313" key="3">
    <source>
        <dbReference type="WBParaSite" id="ALUE_0001190901-mRNA-1"/>
    </source>
</evidence>
<keyword evidence="2" id="KW-1185">Reference proteome</keyword>
<dbReference type="Proteomes" id="UP000036681">
    <property type="component" value="Unplaced"/>
</dbReference>
<dbReference type="WBParaSite" id="ALUE_0001190901-mRNA-1">
    <property type="protein sequence ID" value="ALUE_0001190901-mRNA-1"/>
    <property type="gene ID" value="ALUE_0001190901"/>
</dbReference>
<proteinExistence type="predicted"/>
<reference evidence="3" key="1">
    <citation type="submission" date="2023-03" db="UniProtKB">
        <authorList>
            <consortium name="WormBaseParasite"/>
        </authorList>
    </citation>
    <scope>IDENTIFICATION</scope>
</reference>
<dbReference type="AlphaFoldDB" id="A0A9J2PRI5"/>
<name>A0A9J2PRI5_ASCLU</name>
<keyword evidence="1" id="KW-0472">Membrane</keyword>
<organism evidence="2 3">
    <name type="scientific">Ascaris lumbricoides</name>
    <name type="common">Giant roundworm</name>
    <dbReference type="NCBI Taxonomy" id="6252"/>
    <lineage>
        <taxon>Eukaryota</taxon>
        <taxon>Metazoa</taxon>
        <taxon>Ecdysozoa</taxon>
        <taxon>Nematoda</taxon>
        <taxon>Chromadorea</taxon>
        <taxon>Rhabditida</taxon>
        <taxon>Spirurina</taxon>
        <taxon>Ascaridomorpha</taxon>
        <taxon>Ascaridoidea</taxon>
        <taxon>Ascarididae</taxon>
        <taxon>Ascaris</taxon>
    </lineage>
</organism>
<keyword evidence="1" id="KW-0812">Transmembrane</keyword>
<evidence type="ECO:0000313" key="2">
    <source>
        <dbReference type="Proteomes" id="UP000036681"/>
    </source>
</evidence>
<feature type="transmembrane region" description="Helical" evidence="1">
    <location>
        <begin position="195"/>
        <end position="219"/>
    </location>
</feature>
<accession>A0A9J2PRI5</accession>
<evidence type="ECO:0000256" key="1">
    <source>
        <dbReference type="SAM" id="Phobius"/>
    </source>
</evidence>
<keyword evidence="1" id="KW-1133">Transmembrane helix</keyword>